<keyword evidence="4 9" id="KW-0378">Hydrolase</keyword>
<organism evidence="13 14">
    <name type="scientific">Plectus sambesii</name>
    <dbReference type="NCBI Taxonomy" id="2011161"/>
    <lineage>
        <taxon>Eukaryota</taxon>
        <taxon>Metazoa</taxon>
        <taxon>Ecdysozoa</taxon>
        <taxon>Nematoda</taxon>
        <taxon>Chromadorea</taxon>
        <taxon>Plectida</taxon>
        <taxon>Plectina</taxon>
        <taxon>Plectoidea</taxon>
        <taxon>Plectidae</taxon>
        <taxon>Plectus</taxon>
    </lineage>
</organism>
<keyword evidence="7" id="KW-1015">Disulfide bond</keyword>
<evidence type="ECO:0000256" key="5">
    <source>
        <dbReference type="ARBA" id="ARBA00022833"/>
    </source>
</evidence>
<keyword evidence="13" id="KW-1185">Reference proteome</keyword>
<feature type="binding site" evidence="9">
    <location>
        <position position="325"/>
    </location>
    <ligand>
        <name>Zn(2+)</name>
        <dbReference type="ChEBI" id="CHEBI:29105"/>
        <note>catalytic</note>
    </ligand>
</feature>
<reference evidence="14" key="1">
    <citation type="submission" date="2022-11" db="UniProtKB">
        <authorList>
            <consortium name="WormBaseParasite"/>
        </authorList>
    </citation>
    <scope>IDENTIFICATION</scope>
</reference>
<evidence type="ECO:0000256" key="1">
    <source>
        <dbReference type="ARBA" id="ARBA00022536"/>
    </source>
</evidence>
<dbReference type="Gene3D" id="2.60.120.290">
    <property type="entry name" value="Spermadhesin, CUB domain"/>
    <property type="match status" value="1"/>
</dbReference>
<keyword evidence="2 9" id="KW-0645">Protease</keyword>
<feature type="domain" description="Peptidase M12A" evidence="12">
    <location>
        <begin position="235"/>
        <end position="429"/>
    </location>
</feature>
<feature type="region of interest" description="Disordered" evidence="11">
    <location>
        <begin position="93"/>
        <end position="114"/>
    </location>
</feature>
<dbReference type="GO" id="GO:0004222">
    <property type="term" value="F:metalloendopeptidase activity"/>
    <property type="evidence" value="ECO:0007669"/>
    <property type="project" value="UniProtKB-UniRule"/>
</dbReference>
<dbReference type="CDD" id="cd04280">
    <property type="entry name" value="ZnMc_astacin_like"/>
    <property type="match status" value="1"/>
</dbReference>
<comment type="cofactor">
    <cofactor evidence="9 10">
        <name>Zn(2+)</name>
        <dbReference type="ChEBI" id="CHEBI:29105"/>
    </cofactor>
    <text evidence="9 10">Binds 1 zinc ion per subunit.</text>
</comment>
<dbReference type="AlphaFoldDB" id="A0A914UKX5"/>
<dbReference type="GO" id="GO:0008270">
    <property type="term" value="F:zinc ion binding"/>
    <property type="evidence" value="ECO:0007669"/>
    <property type="project" value="UniProtKB-UniRule"/>
</dbReference>
<feature type="binding site" evidence="9">
    <location>
        <position position="335"/>
    </location>
    <ligand>
        <name>Zn(2+)</name>
        <dbReference type="ChEBI" id="CHEBI:29105"/>
        <note>catalytic</note>
    </ligand>
</feature>
<feature type="compositionally biased region" description="Polar residues" evidence="11">
    <location>
        <begin position="33"/>
        <end position="57"/>
    </location>
</feature>
<evidence type="ECO:0000256" key="8">
    <source>
        <dbReference type="ARBA" id="ARBA00023180"/>
    </source>
</evidence>
<evidence type="ECO:0000256" key="2">
    <source>
        <dbReference type="ARBA" id="ARBA00022670"/>
    </source>
</evidence>
<keyword evidence="8" id="KW-0325">Glycoprotein</keyword>
<evidence type="ECO:0000256" key="3">
    <source>
        <dbReference type="ARBA" id="ARBA00022723"/>
    </source>
</evidence>
<dbReference type="InterPro" id="IPR006026">
    <property type="entry name" value="Peptidase_Metallo"/>
</dbReference>
<dbReference type="EC" id="3.4.24.-" evidence="10"/>
<dbReference type="GO" id="GO:0018996">
    <property type="term" value="P:molting cycle, collagen and cuticulin-based cuticle"/>
    <property type="evidence" value="ECO:0007669"/>
    <property type="project" value="UniProtKB-ARBA"/>
</dbReference>
<dbReference type="GO" id="GO:0006508">
    <property type="term" value="P:proteolysis"/>
    <property type="evidence" value="ECO:0007669"/>
    <property type="project" value="UniProtKB-KW"/>
</dbReference>
<evidence type="ECO:0000313" key="14">
    <source>
        <dbReference type="WBParaSite" id="PSAMB.scaffold1060size36528.g10737.t1"/>
    </source>
</evidence>
<evidence type="ECO:0000313" key="13">
    <source>
        <dbReference type="Proteomes" id="UP000887566"/>
    </source>
</evidence>
<feature type="binding site" evidence="9">
    <location>
        <position position="329"/>
    </location>
    <ligand>
        <name>Zn(2+)</name>
        <dbReference type="ChEBI" id="CHEBI:29105"/>
        <note>catalytic</note>
    </ligand>
</feature>
<keyword evidence="6 9" id="KW-0482">Metalloprotease</keyword>
<evidence type="ECO:0000256" key="11">
    <source>
        <dbReference type="SAM" id="MobiDB-lite"/>
    </source>
</evidence>
<evidence type="ECO:0000256" key="6">
    <source>
        <dbReference type="ARBA" id="ARBA00023049"/>
    </source>
</evidence>
<dbReference type="PANTHER" id="PTHR10127:SF898">
    <property type="entry name" value="ZINC METALLOPROTEINASE NAS-30"/>
    <property type="match status" value="1"/>
</dbReference>
<dbReference type="InterPro" id="IPR024079">
    <property type="entry name" value="MetalloPept_cat_dom_sf"/>
</dbReference>
<dbReference type="Pfam" id="PF01400">
    <property type="entry name" value="Astacin"/>
    <property type="match status" value="1"/>
</dbReference>
<proteinExistence type="predicted"/>
<dbReference type="PRINTS" id="PR00480">
    <property type="entry name" value="ASTACIN"/>
</dbReference>
<dbReference type="Proteomes" id="UP000887566">
    <property type="component" value="Unplaced"/>
</dbReference>
<dbReference type="SMART" id="SM00235">
    <property type="entry name" value="ZnMc"/>
    <property type="match status" value="1"/>
</dbReference>
<keyword evidence="3 9" id="KW-0479">Metal-binding</keyword>
<dbReference type="WBParaSite" id="PSAMB.scaffold1060size36528.g10737.t1">
    <property type="protein sequence ID" value="PSAMB.scaffold1060size36528.g10737.t1"/>
    <property type="gene ID" value="PSAMB.scaffold1060size36528.g10737"/>
</dbReference>
<dbReference type="InterPro" id="IPR034035">
    <property type="entry name" value="Astacin-like_dom"/>
</dbReference>
<dbReference type="InterPro" id="IPR035914">
    <property type="entry name" value="Sperma_CUB_dom_sf"/>
</dbReference>
<dbReference type="PANTHER" id="PTHR10127">
    <property type="entry name" value="DISCOIDIN, CUB, EGF, LAMININ , AND ZINC METALLOPROTEASE DOMAIN CONTAINING"/>
    <property type="match status" value="1"/>
</dbReference>
<evidence type="ECO:0000256" key="4">
    <source>
        <dbReference type="ARBA" id="ARBA00022801"/>
    </source>
</evidence>
<dbReference type="SMART" id="SM00042">
    <property type="entry name" value="CUB"/>
    <property type="match status" value="1"/>
</dbReference>
<evidence type="ECO:0000256" key="7">
    <source>
        <dbReference type="ARBA" id="ARBA00023157"/>
    </source>
</evidence>
<dbReference type="InterPro" id="IPR001506">
    <property type="entry name" value="Peptidase_M12A"/>
</dbReference>
<dbReference type="PROSITE" id="PS00022">
    <property type="entry name" value="EGF_1"/>
    <property type="match status" value="1"/>
</dbReference>
<evidence type="ECO:0000259" key="12">
    <source>
        <dbReference type="PROSITE" id="PS51864"/>
    </source>
</evidence>
<keyword evidence="1" id="KW-0245">EGF-like domain</keyword>
<name>A0A914UKX5_9BILA</name>
<dbReference type="PROSITE" id="PS51864">
    <property type="entry name" value="ASTACIN"/>
    <property type="match status" value="1"/>
</dbReference>
<dbReference type="SUPFAM" id="SSF55486">
    <property type="entry name" value="Metalloproteases ('zincins'), catalytic domain"/>
    <property type="match status" value="1"/>
</dbReference>
<evidence type="ECO:0000256" key="10">
    <source>
        <dbReference type="RuleBase" id="RU361183"/>
    </source>
</evidence>
<feature type="active site" evidence="9">
    <location>
        <position position="326"/>
    </location>
</feature>
<dbReference type="CDD" id="cd00041">
    <property type="entry name" value="CUB"/>
    <property type="match status" value="1"/>
</dbReference>
<evidence type="ECO:0000256" key="9">
    <source>
        <dbReference type="PROSITE-ProRule" id="PRU01211"/>
    </source>
</evidence>
<sequence length="696" mass="76583">MGWVSGFIPGWSSPPAAPVQQVNTPAPQQAVVQPNINPLIPTSNGKRGDESVNNQEHSLQRDRRPPVETRPAKAPTWQESIGKIGQMFLASASGKNDGASETQFDGNGQLSPQTDSDRYRLFGAGVTQLIGDISQHSDNHKKPNQGFDRVRTMMHSFFQMAASGSGQAGAQSDSSGTMSDMYHVKDGTELSANRQIARDLFESDMVLTVEQMQDIIDQFRNKRRRRRKGRRGKRKVIAGSVYRWPARPIPYVFGLNDEPWRNTIRQGLKHWEQHSCVRFQESSAEVGDHLFFMRGGGCYSSVGRTGGAQQISIGYGCEQIGIIAHEVGHSLGFWHEQSRPDRDQYLRINERYIAAGTQGNFEKRSAADIEDMGVPYDVGSVMHYGPTAFTTNPNQYTIDTVDSNYRATIGQRRGLSFIDVKQMNRLYCNHVCGNSLSCKHGGYANPNDCSGCICPDGLGGPQCDSLASSTAGCGGELTATNAWQELKDSTNGECYWRIRAGGSRIRLEITEALYICELTCSTYLEIKHNSDFQKTGFRMCCNAVGDPIVSDTDEVLIISSTLGQGGHFTLRYIIDDGAPLPPRTTTTEAPWTGLPTNGAGKGPGPGTVEIPKFILNHIPHSHDSKNPGLRFLSTLTDIFTGGAIPKFILNHIPHSHDSKNPGLRFLSTLTDIFTGGAHHAHENEESDHDHHEHGKR</sequence>
<feature type="compositionally biased region" description="Polar residues" evidence="11">
    <location>
        <begin position="99"/>
        <end position="114"/>
    </location>
</feature>
<dbReference type="Gene3D" id="3.40.390.10">
    <property type="entry name" value="Collagenase (Catalytic Domain)"/>
    <property type="match status" value="1"/>
</dbReference>
<dbReference type="FunFam" id="3.40.390.10:FF:000028">
    <property type="entry name" value="Zinc metalloproteinase"/>
    <property type="match status" value="1"/>
</dbReference>
<dbReference type="InterPro" id="IPR000742">
    <property type="entry name" value="EGF"/>
</dbReference>
<accession>A0A914UKX5</accession>
<protein>
    <recommendedName>
        <fullName evidence="10">Metalloendopeptidase</fullName>
        <ecNumber evidence="10">3.4.24.-</ecNumber>
    </recommendedName>
</protein>
<keyword evidence="5 9" id="KW-0862">Zinc</keyword>
<feature type="compositionally biased region" description="Basic and acidic residues" evidence="11">
    <location>
        <begin position="58"/>
        <end position="71"/>
    </location>
</feature>
<dbReference type="SUPFAM" id="SSF49854">
    <property type="entry name" value="Spermadhesin, CUB domain"/>
    <property type="match status" value="1"/>
</dbReference>
<comment type="caution">
    <text evidence="9">Lacks conserved residue(s) required for the propagation of feature annotation.</text>
</comment>
<dbReference type="InterPro" id="IPR000859">
    <property type="entry name" value="CUB_dom"/>
</dbReference>
<feature type="region of interest" description="Disordered" evidence="11">
    <location>
        <begin position="33"/>
        <end position="76"/>
    </location>
</feature>